<accession>C2G5P0</accession>
<dbReference type="RefSeq" id="WP_003005387.1">
    <property type="nucleotide sequence ID" value="NZ_GG668630.1"/>
</dbReference>
<proteinExistence type="predicted"/>
<reference evidence="1 2" key="1">
    <citation type="submission" date="2009-01" db="EMBL/GenBank/DDBJ databases">
        <authorList>
            <person name="Qin X."/>
            <person name="Bachman B."/>
            <person name="Battles P."/>
            <person name="Bell A."/>
            <person name="Bess C."/>
            <person name="Bickham C."/>
            <person name="Chaboub L."/>
            <person name="Chen D."/>
            <person name="Coyle M."/>
            <person name="Deiros D.R."/>
            <person name="Dinh H."/>
            <person name="Forbes L."/>
            <person name="Fowler G."/>
            <person name="Francisco L."/>
            <person name="Fu Q."/>
            <person name="Gubbala S."/>
            <person name="Hale W."/>
            <person name="Han Y."/>
            <person name="Hemphill L."/>
            <person name="Highlander S.K."/>
            <person name="Hirani K."/>
            <person name="Hogues M."/>
            <person name="Jackson L."/>
            <person name="Jakkamsetti A."/>
            <person name="Javaid M."/>
            <person name="Jiang H."/>
            <person name="Korchina V."/>
            <person name="Kovar C."/>
            <person name="Lara F."/>
            <person name="Lee S."/>
            <person name="Mata R."/>
            <person name="Mathew T."/>
            <person name="Moen C."/>
            <person name="Morales K."/>
            <person name="Munidasa M."/>
            <person name="Nazareth L."/>
            <person name="Ngo R."/>
            <person name="Nguyen L."/>
            <person name="Okwuonu G."/>
            <person name="Ongeri F."/>
            <person name="Patil S."/>
            <person name="Petrosino J."/>
            <person name="Pham C."/>
            <person name="Pham P."/>
            <person name="Pu L.-L."/>
            <person name="Puazo M."/>
            <person name="Raj R."/>
            <person name="Reid J."/>
            <person name="Rouhana J."/>
            <person name="Saada N."/>
            <person name="Shang Y."/>
            <person name="Simmons D."/>
            <person name="Thornton R."/>
            <person name="Warren J."/>
            <person name="Weissenberger G."/>
            <person name="Zhang J."/>
            <person name="Zhang L."/>
            <person name="Zhou C."/>
            <person name="Zhu D."/>
            <person name="Muzny D."/>
            <person name="Worley K."/>
            <person name="Gibbs R."/>
        </authorList>
    </citation>
    <scope>NUCLEOTIDE SEQUENCE [LARGE SCALE GENOMIC DNA]</scope>
    <source>
        <strain evidence="1 2">ATCC 33300</strain>
    </source>
</reference>
<protein>
    <submittedName>
        <fullName evidence="1">Uncharacterized protein</fullName>
    </submittedName>
</protein>
<gene>
    <name evidence="1" type="ORF">HMPREF0765_4896</name>
</gene>
<name>C2G5P0_SPHSI</name>
<dbReference type="HOGENOM" id="CLU_2548563_0_0_10"/>
<evidence type="ECO:0000313" key="1">
    <source>
        <dbReference type="EMBL" id="EEI89511.1"/>
    </source>
</evidence>
<sequence length="82" mass="9705">PGDNRTKPKPEAKAKPNPDIPDFIIQSIRHKHCYAKDCSIQMTTANRTVLLTFSRRDPDVYRERGYFKDILLLPFIVKYRWL</sequence>
<comment type="caution">
    <text evidence="1">The sequence shown here is derived from an EMBL/GenBank/DDBJ whole genome shotgun (WGS) entry which is preliminary data.</text>
</comment>
<organism evidence="1 2">
    <name type="scientific">Sphingobacterium spiritivorum ATCC 33300</name>
    <dbReference type="NCBI Taxonomy" id="525372"/>
    <lineage>
        <taxon>Bacteria</taxon>
        <taxon>Pseudomonadati</taxon>
        <taxon>Bacteroidota</taxon>
        <taxon>Sphingobacteriia</taxon>
        <taxon>Sphingobacteriales</taxon>
        <taxon>Sphingobacteriaceae</taxon>
        <taxon>Sphingobacterium</taxon>
    </lineage>
</organism>
<dbReference type="EMBL" id="ACHB01000105">
    <property type="protein sequence ID" value="EEI89511.1"/>
    <property type="molecule type" value="Genomic_DNA"/>
</dbReference>
<feature type="non-terminal residue" evidence="1">
    <location>
        <position position="1"/>
    </location>
</feature>
<dbReference type="Proteomes" id="UP000006241">
    <property type="component" value="Unassembled WGS sequence"/>
</dbReference>
<dbReference type="AlphaFoldDB" id="C2G5P0"/>
<evidence type="ECO:0000313" key="2">
    <source>
        <dbReference type="Proteomes" id="UP000006241"/>
    </source>
</evidence>